<dbReference type="PANTHER" id="PTHR33932:SF4">
    <property type="entry name" value="NA(+)_H(+) ANTIPORTER SUBUNIT B"/>
    <property type="match status" value="1"/>
</dbReference>
<evidence type="ECO:0000256" key="2">
    <source>
        <dbReference type="ARBA" id="ARBA00009425"/>
    </source>
</evidence>
<feature type="transmembrane region" description="Helical" evidence="7">
    <location>
        <begin position="21"/>
        <end position="39"/>
    </location>
</feature>
<accession>A0A3P1B5P8</accession>
<name>A0A3P1B5P8_9FLAO</name>
<gene>
    <name evidence="9" type="ORF">EG242_03575</name>
</gene>
<keyword evidence="3" id="KW-1003">Cell membrane</keyword>
<organism evidence="9 10">
    <name type="scientific">Paenimyroides viscosum</name>
    <dbReference type="NCBI Taxonomy" id="2488729"/>
    <lineage>
        <taxon>Bacteria</taxon>
        <taxon>Pseudomonadati</taxon>
        <taxon>Bacteroidota</taxon>
        <taxon>Flavobacteriia</taxon>
        <taxon>Flavobacteriales</taxon>
        <taxon>Flavobacteriaceae</taxon>
        <taxon>Paenimyroides</taxon>
    </lineage>
</organism>
<dbReference type="EMBL" id="RQTJ01000004">
    <property type="protein sequence ID" value="RRA96311.1"/>
    <property type="molecule type" value="Genomic_DNA"/>
</dbReference>
<dbReference type="InterPro" id="IPR050622">
    <property type="entry name" value="CPA3_antiporter_subunitB"/>
</dbReference>
<evidence type="ECO:0000313" key="9">
    <source>
        <dbReference type="EMBL" id="RRA96311.1"/>
    </source>
</evidence>
<dbReference type="OrthoDB" id="9798859at2"/>
<dbReference type="Pfam" id="PF04039">
    <property type="entry name" value="MnhB"/>
    <property type="match status" value="1"/>
</dbReference>
<feature type="domain" description="Na+/H+ antiporter MnhB subunit-related protein" evidence="8">
    <location>
        <begin position="14"/>
        <end position="136"/>
    </location>
</feature>
<evidence type="ECO:0000256" key="7">
    <source>
        <dbReference type="SAM" id="Phobius"/>
    </source>
</evidence>
<keyword evidence="4 7" id="KW-0812">Transmembrane</keyword>
<dbReference type="AlphaFoldDB" id="A0A3P1B5P8"/>
<keyword evidence="6 7" id="KW-0472">Membrane</keyword>
<protein>
    <submittedName>
        <fullName evidence="9">Na(+)/H(+) antiporter subunit B</fullName>
    </submittedName>
</protein>
<evidence type="ECO:0000256" key="3">
    <source>
        <dbReference type="ARBA" id="ARBA00022475"/>
    </source>
</evidence>
<dbReference type="PANTHER" id="PTHR33932">
    <property type="entry name" value="NA(+)/H(+) ANTIPORTER SUBUNIT B"/>
    <property type="match status" value="1"/>
</dbReference>
<evidence type="ECO:0000259" key="8">
    <source>
        <dbReference type="Pfam" id="PF04039"/>
    </source>
</evidence>
<evidence type="ECO:0000256" key="4">
    <source>
        <dbReference type="ARBA" id="ARBA00022692"/>
    </source>
</evidence>
<feature type="transmembrane region" description="Helical" evidence="7">
    <location>
        <begin position="109"/>
        <end position="139"/>
    </location>
</feature>
<dbReference type="InterPro" id="IPR007182">
    <property type="entry name" value="MnhB"/>
</dbReference>
<dbReference type="RefSeq" id="WP_124898545.1">
    <property type="nucleotide sequence ID" value="NZ_RQTJ01000004.1"/>
</dbReference>
<keyword evidence="10" id="KW-1185">Reference proteome</keyword>
<comment type="caution">
    <text evidence="9">The sequence shown here is derived from an EMBL/GenBank/DDBJ whole genome shotgun (WGS) entry which is preliminary data.</text>
</comment>
<reference evidence="9 10" key="1">
    <citation type="submission" date="2018-11" db="EMBL/GenBank/DDBJ databases">
        <title>Flavobacterium sp. nov., YIM 102796 draft genome.</title>
        <authorList>
            <person name="Li G."/>
            <person name="Jiang Y."/>
        </authorList>
    </citation>
    <scope>NUCLEOTIDE SEQUENCE [LARGE SCALE GENOMIC DNA]</scope>
    <source>
        <strain evidence="9 10">YIM 102796</strain>
    </source>
</reference>
<dbReference type="GO" id="GO:0005886">
    <property type="term" value="C:plasma membrane"/>
    <property type="evidence" value="ECO:0007669"/>
    <property type="project" value="UniProtKB-SubCell"/>
</dbReference>
<feature type="transmembrane region" description="Helical" evidence="7">
    <location>
        <begin position="76"/>
        <end position="97"/>
    </location>
</feature>
<keyword evidence="5 7" id="KW-1133">Transmembrane helix</keyword>
<evidence type="ECO:0000256" key="1">
    <source>
        <dbReference type="ARBA" id="ARBA00004651"/>
    </source>
</evidence>
<evidence type="ECO:0000256" key="5">
    <source>
        <dbReference type="ARBA" id="ARBA00022989"/>
    </source>
</evidence>
<feature type="transmembrane region" description="Helical" evidence="7">
    <location>
        <begin position="45"/>
        <end position="64"/>
    </location>
</feature>
<proteinExistence type="inferred from homology"/>
<comment type="subcellular location">
    <subcellularLocation>
        <location evidence="1">Cell membrane</location>
        <topology evidence="1">Multi-pass membrane protein</topology>
    </subcellularLocation>
</comment>
<dbReference type="Proteomes" id="UP000268372">
    <property type="component" value="Unassembled WGS sequence"/>
</dbReference>
<comment type="similarity">
    <text evidence="2">Belongs to the CPA3 antiporters (TC 2.A.63) subunit B family.</text>
</comment>
<evidence type="ECO:0000313" key="10">
    <source>
        <dbReference type="Proteomes" id="UP000268372"/>
    </source>
</evidence>
<sequence>MERNRNKQKLDTTILRTSTNYLLPLLILFSVFLLMRGHYLPGGGFVGGLVASIAFVLHSFAYSPTQTLKMFSVKPFFLIPTGLMICFLSGMLPTLLGHPFMSVVWFADAVVVIGAFGSALIFDLGVYMVVIGVVLTILFSISEQV</sequence>
<evidence type="ECO:0000256" key="6">
    <source>
        <dbReference type="ARBA" id="ARBA00023136"/>
    </source>
</evidence>